<keyword evidence="9" id="KW-0067">ATP-binding</keyword>
<reference evidence="14 15" key="1">
    <citation type="submission" date="2016-10" db="EMBL/GenBank/DDBJ databases">
        <authorList>
            <person name="de Groot N.N."/>
        </authorList>
    </citation>
    <scope>NUCLEOTIDE SEQUENCE [LARGE SCALE GENOMIC DNA]</scope>
    <source>
        <strain evidence="14 15">CGMCC 1.10267</strain>
    </source>
</reference>
<keyword evidence="7" id="KW-0547">Nucleotide-binding</keyword>
<dbReference type="STRING" id="440168.SAMN04487974_11751"/>
<dbReference type="CDD" id="cd00082">
    <property type="entry name" value="HisKA"/>
    <property type="match status" value="1"/>
</dbReference>
<keyword evidence="8 14" id="KW-0418">Kinase</keyword>
<dbReference type="PROSITE" id="PS50109">
    <property type="entry name" value="HIS_KIN"/>
    <property type="match status" value="1"/>
</dbReference>
<keyword evidence="15" id="KW-1185">Reference proteome</keyword>
<feature type="transmembrane region" description="Helical" evidence="12">
    <location>
        <begin position="7"/>
        <end position="29"/>
    </location>
</feature>
<evidence type="ECO:0000256" key="12">
    <source>
        <dbReference type="SAM" id="Phobius"/>
    </source>
</evidence>
<dbReference type="Pfam" id="PF08521">
    <property type="entry name" value="2CSK_N"/>
    <property type="match status" value="1"/>
</dbReference>
<dbReference type="EMBL" id="FNCS01000017">
    <property type="protein sequence ID" value="SDH03413.1"/>
    <property type="molecule type" value="Genomic_DNA"/>
</dbReference>
<dbReference type="AlphaFoldDB" id="A0A1G7Z3W8"/>
<keyword evidence="5" id="KW-0808">Transferase</keyword>
<evidence type="ECO:0000256" key="9">
    <source>
        <dbReference type="ARBA" id="ARBA00022840"/>
    </source>
</evidence>
<dbReference type="GO" id="GO:0005524">
    <property type="term" value="F:ATP binding"/>
    <property type="evidence" value="ECO:0007669"/>
    <property type="project" value="UniProtKB-KW"/>
</dbReference>
<dbReference type="PANTHER" id="PTHR45436:SF14">
    <property type="entry name" value="SENSOR PROTEIN QSEC"/>
    <property type="match status" value="1"/>
</dbReference>
<dbReference type="Gene3D" id="3.30.565.10">
    <property type="entry name" value="Histidine kinase-like ATPase, C-terminal domain"/>
    <property type="match status" value="1"/>
</dbReference>
<dbReference type="SUPFAM" id="SSF55874">
    <property type="entry name" value="ATPase domain of HSP90 chaperone/DNA topoisomerase II/histidine kinase"/>
    <property type="match status" value="1"/>
</dbReference>
<dbReference type="Pfam" id="PF00512">
    <property type="entry name" value="HisKA"/>
    <property type="match status" value="1"/>
</dbReference>
<dbReference type="InterPro" id="IPR050428">
    <property type="entry name" value="TCS_sensor_his_kinase"/>
</dbReference>
<dbReference type="InterPro" id="IPR036097">
    <property type="entry name" value="HisK_dim/P_sf"/>
</dbReference>
<evidence type="ECO:0000256" key="6">
    <source>
        <dbReference type="ARBA" id="ARBA00022692"/>
    </source>
</evidence>
<dbReference type="Gene3D" id="1.10.287.130">
    <property type="match status" value="1"/>
</dbReference>
<dbReference type="InterPro" id="IPR036890">
    <property type="entry name" value="HATPase_C_sf"/>
</dbReference>
<accession>A0A1G7Z3W8</accession>
<dbReference type="SMART" id="SM00388">
    <property type="entry name" value="HisKA"/>
    <property type="match status" value="1"/>
</dbReference>
<organism evidence="14 15">
    <name type="scientific">Pelagibacterium luteolum</name>
    <dbReference type="NCBI Taxonomy" id="440168"/>
    <lineage>
        <taxon>Bacteria</taxon>
        <taxon>Pseudomonadati</taxon>
        <taxon>Pseudomonadota</taxon>
        <taxon>Alphaproteobacteria</taxon>
        <taxon>Hyphomicrobiales</taxon>
        <taxon>Devosiaceae</taxon>
        <taxon>Pelagibacterium</taxon>
    </lineage>
</organism>
<sequence length="453" mass="49488">MPSISKRLFLILALTTGLVWLSAVVWIFLSTRAEVERVLDARLMEAGRMVSSLIVSQEIQVDPTQTITADLPLRPHTEYDRQLSCQIWSLQGTLIGRSDGAPDEELSEHADGFSETVIDGERWRVYAVTNADLGVRVLVGDNLRIRDGLVNDVIRGLLLPAMLILPILALMIWLSVRRGLEPLRKIAGNLEARHASDLRPIEDVETAKEIVPVLQSLNGLFARVDGLRERERNFTAFAAHELRTPLAGLKTQAQVALASGDHAIRDQALRQIVVGVDRTGRLVRQLLDMSAVEALDQAERSGFVRVGAILGALADDLADTSRGVTVEVSPELDDIELAIEPELFRLAARNLMENAVNHSPPGGIVRCRAATRSEEGRIIIEDDGPGIPDEELPRVTERFFRGRNKAPVGSGLGLAIVELALGRSGWRLRLQNRVSGGLSATIGEMTPAGNAAR</sequence>
<proteinExistence type="predicted"/>
<dbReference type="PANTHER" id="PTHR45436">
    <property type="entry name" value="SENSOR HISTIDINE KINASE YKOH"/>
    <property type="match status" value="1"/>
</dbReference>
<dbReference type="InterPro" id="IPR013727">
    <property type="entry name" value="2CSK_N"/>
</dbReference>
<keyword evidence="4" id="KW-0597">Phosphoprotein</keyword>
<dbReference type="OrthoDB" id="9809766at2"/>
<evidence type="ECO:0000256" key="2">
    <source>
        <dbReference type="ARBA" id="ARBA00004141"/>
    </source>
</evidence>
<dbReference type="RefSeq" id="WP_090598469.1">
    <property type="nucleotide sequence ID" value="NZ_FNCS01000017.1"/>
</dbReference>
<dbReference type="SMART" id="SM00387">
    <property type="entry name" value="HATPase_c"/>
    <property type="match status" value="1"/>
</dbReference>
<evidence type="ECO:0000256" key="1">
    <source>
        <dbReference type="ARBA" id="ARBA00000085"/>
    </source>
</evidence>
<protein>
    <recommendedName>
        <fullName evidence="3">histidine kinase</fullName>
        <ecNumber evidence="3">2.7.13.3</ecNumber>
    </recommendedName>
</protein>
<comment type="catalytic activity">
    <reaction evidence="1">
        <text>ATP + protein L-histidine = ADP + protein N-phospho-L-histidine.</text>
        <dbReference type="EC" id="2.7.13.3"/>
    </reaction>
</comment>
<comment type="subcellular location">
    <subcellularLocation>
        <location evidence="2">Membrane</location>
        <topology evidence="2">Multi-pass membrane protein</topology>
    </subcellularLocation>
</comment>
<evidence type="ECO:0000256" key="3">
    <source>
        <dbReference type="ARBA" id="ARBA00012438"/>
    </source>
</evidence>
<evidence type="ECO:0000256" key="11">
    <source>
        <dbReference type="ARBA" id="ARBA00023012"/>
    </source>
</evidence>
<keyword evidence="12" id="KW-0472">Membrane</keyword>
<dbReference type="EC" id="2.7.13.3" evidence="3"/>
<evidence type="ECO:0000259" key="13">
    <source>
        <dbReference type="PROSITE" id="PS50109"/>
    </source>
</evidence>
<dbReference type="GO" id="GO:0000155">
    <property type="term" value="F:phosphorelay sensor kinase activity"/>
    <property type="evidence" value="ECO:0007669"/>
    <property type="project" value="InterPro"/>
</dbReference>
<evidence type="ECO:0000313" key="14">
    <source>
        <dbReference type="EMBL" id="SDH03413.1"/>
    </source>
</evidence>
<feature type="domain" description="Histidine kinase" evidence="13">
    <location>
        <begin position="237"/>
        <end position="442"/>
    </location>
</feature>
<dbReference type="InterPro" id="IPR005467">
    <property type="entry name" value="His_kinase_dom"/>
</dbReference>
<feature type="transmembrane region" description="Helical" evidence="12">
    <location>
        <begin position="157"/>
        <end position="176"/>
    </location>
</feature>
<dbReference type="Pfam" id="PF02518">
    <property type="entry name" value="HATPase_c"/>
    <property type="match status" value="1"/>
</dbReference>
<dbReference type="SUPFAM" id="SSF47384">
    <property type="entry name" value="Homodimeric domain of signal transducing histidine kinase"/>
    <property type="match status" value="1"/>
</dbReference>
<keyword evidence="10 12" id="KW-1133">Transmembrane helix</keyword>
<evidence type="ECO:0000256" key="5">
    <source>
        <dbReference type="ARBA" id="ARBA00022679"/>
    </source>
</evidence>
<dbReference type="InterPro" id="IPR003594">
    <property type="entry name" value="HATPase_dom"/>
</dbReference>
<gene>
    <name evidence="14" type="ORF">SAMN04487974_11751</name>
</gene>
<name>A0A1G7Z3W8_9HYPH</name>
<evidence type="ECO:0000256" key="10">
    <source>
        <dbReference type="ARBA" id="ARBA00022989"/>
    </source>
</evidence>
<dbReference type="Proteomes" id="UP000199495">
    <property type="component" value="Unassembled WGS sequence"/>
</dbReference>
<keyword evidence="6 12" id="KW-0812">Transmembrane</keyword>
<evidence type="ECO:0000256" key="8">
    <source>
        <dbReference type="ARBA" id="ARBA00022777"/>
    </source>
</evidence>
<dbReference type="InterPro" id="IPR003661">
    <property type="entry name" value="HisK_dim/P_dom"/>
</dbReference>
<evidence type="ECO:0000256" key="7">
    <source>
        <dbReference type="ARBA" id="ARBA00022741"/>
    </source>
</evidence>
<dbReference type="GO" id="GO:0005886">
    <property type="term" value="C:plasma membrane"/>
    <property type="evidence" value="ECO:0007669"/>
    <property type="project" value="TreeGrafter"/>
</dbReference>
<evidence type="ECO:0000313" key="15">
    <source>
        <dbReference type="Proteomes" id="UP000199495"/>
    </source>
</evidence>
<dbReference type="CDD" id="cd00075">
    <property type="entry name" value="HATPase"/>
    <property type="match status" value="1"/>
</dbReference>
<evidence type="ECO:0000256" key="4">
    <source>
        <dbReference type="ARBA" id="ARBA00022553"/>
    </source>
</evidence>
<keyword evidence="11" id="KW-0902">Two-component regulatory system</keyword>